<dbReference type="Pfam" id="PF13432">
    <property type="entry name" value="TPR_16"/>
    <property type="match status" value="1"/>
</dbReference>
<dbReference type="PROSITE" id="PS50005">
    <property type="entry name" value="TPR"/>
    <property type="match status" value="1"/>
</dbReference>
<dbReference type="SUPFAM" id="SSF48452">
    <property type="entry name" value="TPR-like"/>
    <property type="match status" value="1"/>
</dbReference>
<dbReference type="InterPro" id="IPR019734">
    <property type="entry name" value="TPR_rpt"/>
</dbReference>
<feature type="repeat" description="TPR" evidence="3">
    <location>
        <begin position="103"/>
        <end position="136"/>
    </location>
</feature>
<dbReference type="Proteomes" id="UP000321306">
    <property type="component" value="Unassembled WGS sequence"/>
</dbReference>
<evidence type="ECO:0000313" key="5">
    <source>
        <dbReference type="Proteomes" id="UP000321306"/>
    </source>
</evidence>
<accession>A0A511N5A0</accession>
<keyword evidence="2 3" id="KW-0802">TPR repeat</keyword>
<evidence type="ECO:0000313" key="4">
    <source>
        <dbReference type="EMBL" id="GEM47606.1"/>
    </source>
</evidence>
<reference evidence="4 5" key="1">
    <citation type="submission" date="2019-07" db="EMBL/GenBank/DDBJ databases">
        <title>Whole genome shotgun sequence of Deinococcus cellulosilyticus NBRC 106333.</title>
        <authorList>
            <person name="Hosoyama A."/>
            <person name="Uohara A."/>
            <person name="Ohji S."/>
            <person name="Ichikawa N."/>
        </authorList>
    </citation>
    <scope>NUCLEOTIDE SEQUENCE [LARGE SCALE GENOMIC DNA]</scope>
    <source>
        <strain evidence="4 5">NBRC 106333</strain>
    </source>
</reference>
<evidence type="ECO:0000256" key="1">
    <source>
        <dbReference type="ARBA" id="ARBA00022737"/>
    </source>
</evidence>
<keyword evidence="1" id="KW-0677">Repeat</keyword>
<gene>
    <name evidence="4" type="ORF">DC3_32410</name>
</gene>
<dbReference type="Gene3D" id="1.25.40.10">
    <property type="entry name" value="Tetratricopeptide repeat domain"/>
    <property type="match status" value="2"/>
</dbReference>
<evidence type="ECO:0000256" key="3">
    <source>
        <dbReference type="PROSITE-ProRule" id="PRU00339"/>
    </source>
</evidence>
<dbReference type="PANTHER" id="PTHR44858">
    <property type="entry name" value="TETRATRICOPEPTIDE REPEAT PROTEIN 6"/>
    <property type="match status" value="1"/>
</dbReference>
<dbReference type="SMART" id="SM00028">
    <property type="entry name" value="TPR"/>
    <property type="match status" value="3"/>
</dbReference>
<comment type="caution">
    <text evidence="4">The sequence shown here is derived from an EMBL/GenBank/DDBJ whole genome shotgun (WGS) entry which is preliminary data.</text>
</comment>
<organism evidence="4 5">
    <name type="scientific">Deinococcus cellulosilyticus (strain DSM 18568 / NBRC 106333 / KACC 11606 / 5516J-15)</name>
    <dbReference type="NCBI Taxonomy" id="1223518"/>
    <lineage>
        <taxon>Bacteria</taxon>
        <taxon>Thermotogati</taxon>
        <taxon>Deinococcota</taxon>
        <taxon>Deinococci</taxon>
        <taxon>Deinococcales</taxon>
        <taxon>Deinococcaceae</taxon>
        <taxon>Deinococcus</taxon>
    </lineage>
</organism>
<name>A0A511N5A0_DEIC1</name>
<dbReference type="InterPro" id="IPR011990">
    <property type="entry name" value="TPR-like_helical_dom_sf"/>
</dbReference>
<evidence type="ECO:0000256" key="2">
    <source>
        <dbReference type="ARBA" id="ARBA00022803"/>
    </source>
</evidence>
<dbReference type="InterPro" id="IPR050498">
    <property type="entry name" value="Ycf3"/>
</dbReference>
<proteinExistence type="predicted"/>
<dbReference type="AlphaFoldDB" id="A0A511N5A0"/>
<sequence>MNVVKPLALLLGAAGVFSLYFALQDYRGTQTIQLSKKLFVDFEFDRAIALSDEATRISPLDAEAYLNQAYIQGTLWIYRKEDSYRKAMDQAYAKAQQLNPKNASYHYQQASIYFEGQDFTKAITHIDQAITLDPLAAAYLYEKGTYLEAQNRKAEALALYRRAYQLNDSSIILQDIQRLEGQP</sequence>
<keyword evidence="5" id="KW-1185">Reference proteome</keyword>
<dbReference type="PANTHER" id="PTHR44858:SF1">
    <property type="entry name" value="UDP-N-ACETYLGLUCOSAMINE--PEPTIDE N-ACETYLGLUCOSAMINYLTRANSFERASE SPINDLY-RELATED"/>
    <property type="match status" value="1"/>
</dbReference>
<protein>
    <submittedName>
        <fullName evidence="4">Uncharacterized protein</fullName>
    </submittedName>
</protein>
<dbReference type="EMBL" id="BJXB01000014">
    <property type="protein sequence ID" value="GEM47606.1"/>
    <property type="molecule type" value="Genomic_DNA"/>
</dbReference>